<name>A0A2A2L1Y1_9BILA</name>
<evidence type="ECO:0000256" key="1">
    <source>
        <dbReference type="SAM" id="SignalP"/>
    </source>
</evidence>
<evidence type="ECO:0000313" key="3">
    <source>
        <dbReference type="Proteomes" id="UP000218231"/>
    </source>
</evidence>
<evidence type="ECO:0008006" key="4">
    <source>
        <dbReference type="Google" id="ProtNLM"/>
    </source>
</evidence>
<feature type="chain" id="PRO_5012719756" description="TGF-beta family profile domain-containing protein" evidence="1">
    <location>
        <begin position="26"/>
        <end position="182"/>
    </location>
</feature>
<feature type="signal peptide" evidence="1">
    <location>
        <begin position="1"/>
        <end position="25"/>
    </location>
</feature>
<evidence type="ECO:0000313" key="2">
    <source>
        <dbReference type="EMBL" id="PAV80087.1"/>
    </source>
</evidence>
<protein>
    <recommendedName>
        <fullName evidence="4">TGF-beta family profile domain-containing protein</fullName>
    </recommendedName>
</protein>
<accession>A0A2A2L1Y1</accession>
<gene>
    <name evidence="2" type="ORF">WR25_08085</name>
</gene>
<dbReference type="EMBL" id="LIAE01007320">
    <property type="protein sequence ID" value="PAV80087.1"/>
    <property type="molecule type" value="Genomic_DNA"/>
</dbReference>
<dbReference type="Gene3D" id="2.10.90.10">
    <property type="entry name" value="Cystine-knot cytokines"/>
    <property type="match status" value="1"/>
</dbReference>
<proteinExistence type="predicted"/>
<dbReference type="Proteomes" id="UP000218231">
    <property type="component" value="Unassembled WGS sequence"/>
</dbReference>
<dbReference type="SUPFAM" id="SSF57501">
    <property type="entry name" value="Cystine-knot cytokines"/>
    <property type="match status" value="1"/>
</dbReference>
<reference evidence="2 3" key="1">
    <citation type="journal article" date="2017" name="Curr. Biol.">
        <title>Genome architecture and evolution of a unichromosomal asexual nematode.</title>
        <authorList>
            <person name="Fradin H."/>
            <person name="Zegar C."/>
            <person name="Gutwein M."/>
            <person name="Lucas J."/>
            <person name="Kovtun M."/>
            <person name="Corcoran D."/>
            <person name="Baugh L.R."/>
            <person name="Kiontke K."/>
            <person name="Gunsalus K."/>
            <person name="Fitch D.H."/>
            <person name="Piano F."/>
        </authorList>
    </citation>
    <scope>NUCLEOTIDE SEQUENCE [LARGE SCALE GENOMIC DNA]</scope>
    <source>
        <strain evidence="2">PF1309</strain>
    </source>
</reference>
<keyword evidence="3" id="KW-1185">Reference proteome</keyword>
<sequence length="182" mass="20862">MSCTSRTSLLLLCVLLEIGIRDAFGCYGDDCLEQMKADHVDMIKSAIMKEMNWDGLPDMTVTDEQRVQALMDYEKEHGPVPPHWKLANADDESFILPTGYECDEDPKQSCCVENFYIDFGEQHLTGFSYQNFFVMQQLRNGKKPVFMCRPKKYKPLKMIIIEDGKTSVITIDGIVDKCECSY</sequence>
<organism evidence="2 3">
    <name type="scientific">Diploscapter pachys</name>
    <dbReference type="NCBI Taxonomy" id="2018661"/>
    <lineage>
        <taxon>Eukaryota</taxon>
        <taxon>Metazoa</taxon>
        <taxon>Ecdysozoa</taxon>
        <taxon>Nematoda</taxon>
        <taxon>Chromadorea</taxon>
        <taxon>Rhabditida</taxon>
        <taxon>Rhabditina</taxon>
        <taxon>Rhabditomorpha</taxon>
        <taxon>Rhabditoidea</taxon>
        <taxon>Rhabditidae</taxon>
        <taxon>Diploscapter</taxon>
    </lineage>
</organism>
<dbReference type="InterPro" id="IPR029034">
    <property type="entry name" value="Cystine-knot_cytokine"/>
</dbReference>
<keyword evidence="1" id="KW-0732">Signal</keyword>
<comment type="caution">
    <text evidence="2">The sequence shown here is derived from an EMBL/GenBank/DDBJ whole genome shotgun (WGS) entry which is preliminary data.</text>
</comment>
<dbReference type="AlphaFoldDB" id="A0A2A2L1Y1"/>